<protein>
    <recommendedName>
        <fullName evidence="7">ribulose-phosphate 3-epimerase</fullName>
        <ecNumber evidence="7">5.1.3.1</ecNumber>
    </recommendedName>
</protein>
<evidence type="ECO:0000256" key="7">
    <source>
        <dbReference type="ARBA" id="ARBA00013188"/>
    </source>
</evidence>
<dbReference type="GO" id="GO:0006091">
    <property type="term" value="P:generation of precursor metabolites and energy"/>
    <property type="evidence" value="ECO:0007669"/>
    <property type="project" value="UniProtKB-ARBA"/>
</dbReference>
<accession>A0AAV8YJJ1</accession>
<keyword evidence="10" id="KW-0408">Iron</keyword>
<name>A0AAV8YJJ1_9CUCU</name>
<keyword evidence="12" id="KW-0413">Isomerase</keyword>
<dbReference type="Gene3D" id="3.20.20.70">
    <property type="entry name" value="Aldolase class I"/>
    <property type="match status" value="1"/>
</dbReference>
<dbReference type="GO" id="GO:0005975">
    <property type="term" value="P:carbohydrate metabolic process"/>
    <property type="evidence" value="ECO:0007669"/>
    <property type="project" value="InterPro"/>
</dbReference>
<organism evidence="16 17">
    <name type="scientific">Aromia moschata</name>
    <dbReference type="NCBI Taxonomy" id="1265417"/>
    <lineage>
        <taxon>Eukaryota</taxon>
        <taxon>Metazoa</taxon>
        <taxon>Ecdysozoa</taxon>
        <taxon>Arthropoda</taxon>
        <taxon>Hexapoda</taxon>
        <taxon>Insecta</taxon>
        <taxon>Pterygota</taxon>
        <taxon>Neoptera</taxon>
        <taxon>Endopterygota</taxon>
        <taxon>Coleoptera</taxon>
        <taxon>Polyphaga</taxon>
        <taxon>Cucujiformia</taxon>
        <taxon>Chrysomeloidea</taxon>
        <taxon>Cerambycidae</taxon>
        <taxon>Cerambycinae</taxon>
        <taxon>Callichromatini</taxon>
        <taxon>Aromia</taxon>
    </lineage>
</organism>
<dbReference type="Pfam" id="PF00834">
    <property type="entry name" value="Ribul_P_3_epim"/>
    <property type="match status" value="1"/>
</dbReference>
<gene>
    <name evidence="16" type="ORF">NQ318_012769</name>
</gene>
<dbReference type="GO" id="GO:1901135">
    <property type="term" value="P:carbohydrate derivative metabolic process"/>
    <property type="evidence" value="ECO:0007669"/>
    <property type="project" value="UniProtKB-ARBA"/>
</dbReference>
<comment type="similarity">
    <text evidence="5">Belongs to the ribulose-phosphate 3-epimerase family.</text>
</comment>
<evidence type="ECO:0000256" key="3">
    <source>
        <dbReference type="ARBA" id="ARBA00001947"/>
    </source>
</evidence>
<evidence type="ECO:0000256" key="5">
    <source>
        <dbReference type="ARBA" id="ARBA00009541"/>
    </source>
</evidence>
<dbReference type="Proteomes" id="UP001162162">
    <property type="component" value="Unassembled WGS sequence"/>
</dbReference>
<proteinExistence type="inferred from homology"/>
<dbReference type="SUPFAM" id="SSF51366">
    <property type="entry name" value="Ribulose-phoshate binding barrel"/>
    <property type="match status" value="1"/>
</dbReference>
<dbReference type="PROSITE" id="PS01085">
    <property type="entry name" value="RIBUL_P_3_EPIMER_1"/>
    <property type="match status" value="1"/>
</dbReference>
<evidence type="ECO:0000256" key="4">
    <source>
        <dbReference type="ARBA" id="ARBA00001954"/>
    </source>
</evidence>
<dbReference type="PANTHER" id="PTHR11749">
    <property type="entry name" value="RIBULOSE-5-PHOSPHATE-3-EPIMERASE"/>
    <property type="match status" value="1"/>
</dbReference>
<evidence type="ECO:0000313" key="17">
    <source>
        <dbReference type="Proteomes" id="UP001162162"/>
    </source>
</evidence>
<keyword evidence="15" id="KW-0812">Transmembrane</keyword>
<evidence type="ECO:0000256" key="12">
    <source>
        <dbReference type="ARBA" id="ARBA00023235"/>
    </source>
</evidence>
<evidence type="ECO:0000256" key="8">
    <source>
        <dbReference type="ARBA" id="ARBA00022723"/>
    </source>
</evidence>
<keyword evidence="15" id="KW-0472">Membrane</keyword>
<evidence type="ECO:0000256" key="10">
    <source>
        <dbReference type="ARBA" id="ARBA00023004"/>
    </source>
</evidence>
<comment type="caution">
    <text evidence="16">The sequence shown here is derived from an EMBL/GenBank/DDBJ whole genome shotgun (WGS) entry which is preliminary data.</text>
</comment>
<dbReference type="EC" id="5.1.3.1" evidence="7"/>
<dbReference type="GO" id="GO:0046872">
    <property type="term" value="F:metal ion binding"/>
    <property type="evidence" value="ECO:0007669"/>
    <property type="project" value="UniProtKB-KW"/>
</dbReference>
<evidence type="ECO:0000256" key="11">
    <source>
        <dbReference type="ARBA" id="ARBA00023211"/>
    </source>
</evidence>
<dbReference type="GO" id="GO:0004750">
    <property type="term" value="F:D-ribulose-phosphate 3-epimerase activity"/>
    <property type="evidence" value="ECO:0007669"/>
    <property type="project" value="UniProtKB-EC"/>
</dbReference>
<comment type="catalytic activity">
    <reaction evidence="1">
        <text>D-ribulose 5-phosphate = D-xylulose 5-phosphate</text>
        <dbReference type="Rhea" id="RHEA:13677"/>
        <dbReference type="ChEBI" id="CHEBI:57737"/>
        <dbReference type="ChEBI" id="CHEBI:58121"/>
        <dbReference type="EC" id="5.1.3.1"/>
    </reaction>
</comment>
<keyword evidence="15" id="KW-1133">Transmembrane helix</keyword>
<dbReference type="GO" id="GO:0046496">
    <property type="term" value="P:nicotinamide nucleotide metabolic process"/>
    <property type="evidence" value="ECO:0007669"/>
    <property type="project" value="UniProtKB-ARBA"/>
</dbReference>
<evidence type="ECO:0000256" key="13">
    <source>
        <dbReference type="ARBA" id="ARBA00023277"/>
    </source>
</evidence>
<comment type="cofactor">
    <cofactor evidence="4">
        <name>Fe(2+)</name>
        <dbReference type="ChEBI" id="CHEBI:29033"/>
    </cofactor>
</comment>
<evidence type="ECO:0000256" key="2">
    <source>
        <dbReference type="ARBA" id="ARBA00001936"/>
    </source>
</evidence>
<dbReference type="InterPro" id="IPR013785">
    <property type="entry name" value="Aldolase_TIM"/>
</dbReference>
<reference evidence="16" key="1">
    <citation type="journal article" date="2023" name="Insect Mol. Biol.">
        <title>Genome sequencing provides insights into the evolution of gene families encoding plant cell wall-degrading enzymes in longhorned beetles.</title>
        <authorList>
            <person name="Shin N.R."/>
            <person name="Okamura Y."/>
            <person name="Kirsch R."/>
            <person name="Pauchet Y."/>
        </authorList>
    </citation>
    <scope>NUCLEOTIDE SEQUENCE</scope>
    <source>
        <strain evidence="16">AMC_N1</strain>
    </source>
</reference>
<keyword evidence="8" id="KW-0479">Metal-binding</keyword>
<dbReference type="EMBL" id="JAPWTK010000096">
    <property type="protein sequence ID" value="KAJ8950689.1"/>
    <property type="molecule type" value="Genomic_DNA"/>
</dbReference>
<dbReference type="InterPro" id="IPR000056">
    <property type="entry name" value="Ribul_P_3_epim-like"/>
</dbReference>
<keyword evidence="17" id="KW-1185">Reference proteome</keyword>
<keyword evidence="13" id="KW-0119">Carbohydrate metabolism</keyword>
<feature type="transmembrane region" description="Helical" evidence="15">
    <location>
        <begin position="88"/>
        <end position="112"/>
    </location>
</feature>
<evidence type="ECO:0000256" key="15">
    <source>
        <dbReference type="SAM" id="Phobius"/>
    </source>
</evidence>
<evidence type="ECO:0000256" key="9">
    <source>
        <dbReference type="ARBA" id="ARBA00022833"/>
    </source>
</evidence>
<evidence type="ECO:0000313" key="16">
    <source>
        <dbReference type="EMBL" id="KAJ8950689.1"/>
    </source>
</evidence>
<sequence length="166" mass="18900">MEKNSLKCKIGPSILNADLSDLYAESQRLLDNGADYLHLDVMDGHFVPNLTFGHPIVKCLRKKIPNAFFETHMMVSEPDRRKKVDTTISVSFVIIDKYVVGLAYLLIVDWFWGRHRMHKPLPLQQIAALLVVPDQVVQRHELPAANVEVPADCCYPEMVHARLAQI</sequence>
<dbReference type="InterPro" id="IPR011060">
    <property type="entry name" value="RibuloseP-bd_barrel"/>
</dbReference>
<dbReference type="FunFam" id="3.20.20.70:FF:000191">
    <property type="entry name" value="ribulose-phosphate 3-epimerase isoform X2"/>
    <property type="match status" value="1"/>
</dbReference>
<comment type="function">
    <text evidence="14">Catalyzes the reversible epimerization of D-ribulose 5-phosphate to D-xylulose 5-phosphate.</text>
</comment>
<dbReference type="AlphaFoldDB" id="A0AAV8YJJ1"/>
<keyword evidence="9" id="KW-0862">Zinc</keyword>
<evidence type="ECO:0000256" key="6">
    <source>
        <dbReference type="ARBA" id="ARBA00011738"/>
    </source>
</evidence>
<evidence type="ECO:0000256" key="14">
    <source>
        <dbReference type="ARBA" id="ARBA00057323"/>
    </source>
</evidence>
<comment type="subunit">
    <text evidence="6">Homodimer.</text>
</comment>
<keyword evidence="11" id="KW-0464">Manganese</keyword>
<dbReference type="GO" id="GO:0006163">
    <property type="term" value="P:purine nucleotide metabolic process"/>
    <property type="evidence" value="ECO:0007669"/>
    <property type="project" value="UniProtKB-ARBA"/>
</dbReference>
<comment type="cofactor">
    <cofactor evidence="3">
        <name>Zn(2+)</name>
        <dbReference type="ChEBI" id="CHEBI:29105"/>
    </cofactor>
</comment>
<comment type="cofactor">
    <cofactor evidence="2">
        <name>Mn(2+)</name>
        <dbReference type="ChEBI" id="CHEBI:29035"/>
    </cofactor>
</comment>
<evidence type="ECO:0000256" key="1">
    <source>
        <dbReference type="ARBA" id="ARBA00001782"/>
    </source>
</evidence>